<dbReference type="PRINTS" id="PR00081">
    <property type="entry name" value="GDHRDH"/>
</dbReference>
<name>A0A511ZEB9_9BACI</name>
<dbReference type="AlphaFoldDB" id="A0A511ZEB9"/>
<dbReference type="InterPro" id="IPR002347">
    <property type="entry name" value="SDR_fam"/>
</dbReference>
<dbReference type="RefSeq" id="WP_147208351.1">
    <property type="nucleotide sequence ID" value="NZ_BJYM01000002.1"/>
</dbReference>
<keyword evidence="4" id="KW-1185">Reference proteome</keyword>
<dbReference type="InterPro" id="IPR020904">
    <property type="entry name" value="Sc_DH/Rdtase_CS"/>
</dbReference>
<dbReference type="EMBL" id="BJYM01000002">
    <property type="protein sequence ID" value="GEN85795.1"/>
    <property type="molecule type" value="Genomic_DNA"/>
</dbReference>
<dbReference type="Pfam" id="PF13561">
    <property type="entry name" value="adh_short_C2"/>
    <property type="match status" value="1"/>
</dbReference>
<dbReference type="SUPFAM" id="SSF51735">
    <property type="entry name" value="NAD(P)-binding Rossmann-fold domains"/>
    <property type="match status" value="1"/>
</dbReference>
<comment type="caution">
    <text evidence="3">The sequence shown here is derived from an EMBL/GenBank/DDBJ whole genome shotgun (WGS) entry which is preliminary data.</text>
</comment>
<dbReference type="FunFam" id="3.40.50.720:FF:000084">
    <property type="entry name" value="Short-chain dehydrogenase reductase"/>
    <property type="match status" value="1"/>
</dbReference>
<gene>
    <name evidence="3" type="primary">kduD</name>
    <name evidence="3" type="ORF">OSO01_05340</name>
</gene>
<accession>A0A511ZEB9</accession>
<reference evidence="3 4" key="1">
    <citation type="submission" date="2019-07" db="EMBL/GenBank/DDBJ databases">
        <title>Whole genome shotgun sequence of Oceanobacillus sojae NBRC 105379.</title>
        <authorList>
            <person name="Hosoyama A."/>
            <person name="Uohara A."/>
            <person name="Ohji S."/>
            <person name="Ichikawa N."/>
        </authorList>
    </citation>
    <scope>NUCLEOTIDE SEQUENCE [LARGE SCALE GENOMIC DNA]</scope>
    <source>
        <strain evidence="3 4">NBRC 105379</strain>
    </source>
</reference>
<dbReference type="PROSITE" id="PS00061">
    <property type="entry name" value="ADH_SHORT"/>
    <property type="match status" value="1"/>
</dbReference>
<sequence length="251" mass="27129">MAIQINLENKVAVVTGATRGIGKAIAIGLAEAGADIALIQRSTDITVQEEIKGLGRNCEIIECDLSDLKRVREVIPEVKKKMESVDILINCAGIQRRYPAVDFPEHEWDAVIDVNLKSVWILCQEAGKIMTTQQRGKIINVASLVSFQGGILVPAYTAAKGAVGQLTKELANEWSSLGVNVNALVPGYFATEMNTALINDPERSKQILDRIPAGRWGDPNDMKGAAVFLASSLADYIHGHLLAVDGGWLAR</sequence>
<dbReference type="InterPro" id="IPR036291">
    <property type="entry name" value="NAD(P)-bd_dom_sf"/>
</dbReference>
<evidence type="ECO:0000313" key="3">
    <source>
        <dbReference type="EMBL" id="GEN85795.1"/>
    </source>
</evidence>
<proteinExistence type="inferred from homology"/>
<evidence type="ECO:0000256" key="1">
    <source>
        <dbReference type="ARBA" id="ARBA00006484"/>
    </source>
</evidence>
<evidence type="ECO:0000313" key="4">
    <source>
        <dbReference type="Proteomes" id="UP000321558"/>
    </source>
</evidence>
<dbReference type="GO" id="GO:0008206">
    <property type="term" value="P:bile acid metabolic process"/>
    <property type="evidence" value="ECO:0007669"/>
    <property type="project" value="UniProtKB-ARBA"/>
</dbReference>
<protein>
    <submittedName>
        <fullName evidence="3">2-deoxy-D-gluconate 3-dehydrogenase</fullName>
    </submittedName>
</protein>
<evidence type="ECO:0000256" key="2">
    <source>
        <dbReference type="ARBA" id="ARBA00023002"/>
    </source>
</evidence>
<comment type="similarity">
    <text evidence="1">Belongs to the short-chain dehydrogenases/reductases (SDR) family.</text>
</comment>
<dbReference type="GO" id="GO:0016616">
    <property type="term" value="F:oxidoreductase activity, acting on the CH-OH group of donors, NAD or NADP as acceptor"/>
    <property type="evidence" value="ECO:0007669"/>
    <property type="project" value="TreeGrafter"/>
</dbReference>
<dbReference type="Proteomes" id="UP000321558">
    <property type="component" value="Unassembled WGS sequence"/>
</dbReference>
<dbReference type="Gene3D" id="3.40.50.720">
    <property type="entry name" value="NAD(P)-binding Rossmann-like Domain"/>
    <property type="match status" value="1"/>
</dbReference>
<keyword evidence="2" id="KW-0560">Oxidoreductase</keyword>
<dbReference type="PANTHER" id="PTHR42760:SF5">
    <property type="entry name" value="2-DEHYDRO-3-DEOXY-D-GLUCONATE 5-DEHYDROGENASE"/>
    <property type="match status" value="1"/>
</dbReference>
<organism evidence="3 4">
    <name type="scientific">Oceanobacillus sojae</name>
    <dbReference type="NCBI Taxonomy" id="582851"/>
    <lineage>
        <taxon>Bacteria</taxon>
        <taxon>Bacillati</taxon>
        <taxon>Bacillota</taxon>
        <taxon>Bacilli</taxon>
        <taxon>Bacillales</taxon>
        <taxon>Bacillaceae</taxon>
        <taxon>Oceanobacillus</taxon>
    </lineage>
</organism>
<dbReference type="PRINTS" id="PR00080">
    <property type="entry name" value="SDRFAMILY"/>
</dbReference>
<dbReference type="OrthoDB" id="9803333at2"/>
<dbReference type="PANTHER" id="PTHR42760">
    <property type="entry name" value="SHORT-CHAIN DEHYDROGENASES/REDUCTASES FAMILY MEMBER"/>
    <property type="match status" value="1"/>
</dbReference>